<feature type="domain" description="Copper resistance protein D" evidence="7">
    <location>
        <begin position="225"/>
        <end position="323"/>
    </location>
</feature>
<keyword evidence="4 6" id="KW-1133">Transmembrane helix</keyword>
<dbReference type="PANTHER" id="PTHR34820:SF4">
    <property type="entry name" value="INNER MEMBRANE PROTEIN YEBZ"/>
    <property type="match status" value="1"/>
</dbReference>
<dbReference type="Proteomes" id="UP000293995">
    <property type="component" value="Chromosome"/>
</dbReference>
<dbReference type="AlphaFoldDB" id="A0A4P6EGZ8"/>
<comment type="subcellular location">
    <subcellularLocation>
        <location evidence="1">Cell membrane</location>
        <topology evidence="1">Multi-pass membrane protein</topology>
    </subcellularLocation>
</comment>
<dbReference type="EMBL" id="CP035494">
    <property type="protein sequence ID" value="QAY61732.1"/>
    <property type="molecule type" value="Genomic_DNA"/>
</dbReference>
<dbReference type="KEGG" id="mprt:ET475_05435"/>
<dbReference type="InterPro" id="IPR032694">
    <property type="entry name" value="CopC/D"/>
</dbReference>
<feature type="transmembrane region" description="Helical" evidence="6">
    <location>
        <begin position="189"/>
        <end position="214"/>
    </location>
</feature>
<feature type="transmembrane region" description="Helical" evidence="6">
    <location>
        <begin position="263"/>
        <end position="285"/>
    </location>
</feature>
<dbReference type="OrthoDB" id="5241646at2"/>
<feature type="transmembrane region" description="Helical" evidence="6">
    <location>
        <begin position="395"/>
        <end position="412"/>
    </location>
</feature>
<evidence type="ECO:0000313" key="8">
    <source>
        <dbReference type="EMBL" id="QAY61732.1"/>
    </source>
</evidence>
<dbReference type="InterPro" id="IPR008457">
    <property type="entry name" value="Cu-R_CopD_dom"/>
</dbReference>
<reference evidence="8 9" key="1">
    <citation type="submission" date="2019-01" db="EMBL/GenBank/DDBJ databases">
        <title>Genome sequencing of strain DFW100M-13.</title>
        <authorList>
            <person name="Heo J."/>
            <person name="Kim S.-J."/>
            <person name="Kim J.-S."/>
            <person name="Hong S.-B."/>
            <person name="Kwon S.-W."/>
        </authorList>
    </citation>
    <scope>NUCLEOTIDE SEQUENCE [LARGE SCALE GENOMIC DNA]</scope>
    <source>
        <strain evidence="8 9">DFW100M-13</strain>
    </source>
</reference>
<feature type="transmembrane region" description="Helical" evidence="6">
    <location>
        <begin position="305"/>
        <end position="324"/>
    </location>
</feature>
<protein>
    <submittedName>
        <fullName evidence="8">Copper transporter</fullName>
    </submittedName>
</protein>
<keyword evidence="3 6" id="KW-0812">Transmembrane</keyword>
<dbReference type="RefSeq" id="WP_129393704.1">
    <property type="nucleotide sequence ID" value="NZ_CP035494.1"/>
</dbReference>
<organism evidence="8 9">
    <name type="scientific">Microbacterium protaetiae</name>
    <dbReference type="NCBI Taxonomy" id="2509458"/>
    <lineage>
        <taxon>Bacteria</taxon>
        <taxon>Bacillati</taxon>
        <taxon>Actinomycetota</taxon>
        <taxon>Actinomycetes</taxon>
        <taxon>Micrococcales</taxon>
        <taxon>Microbacteriaceae</taxon>
        <taxon>Microbacterium</taxon>
    </lineage>
</organism>
<keyword evidence="2" id="KW-1003">Cell membrane</keyword>
<feature type="transmembrane region" description="Helical" evidence="6">
    <location>
        <begin position="49"/>
        <end position="74"/>
    </location>
</feature>
<evidence type="ECO:0000256" key="2">
    <source>
        <dbReference type="ARBA" id="ARBA00022475"/>
    </source>
</evidence>
<gene>
    <name evidence="8" type="ORF">ET475_05435</name>
</gene>
<evidence type="ECO:0000256" key="5">
    <source>
        <dbReference type="ARBA" id="ARBA00023136"/>
    </source>
</evidence>
<sequence length="668" mass="71915">MAPARALRMAGPALLVVAALLAALWALAYGGGAAPLPLGDPGPFVRWGLPLITMVVNLSAAGLCGTLVTALFALRADEKPFELALSVASLSAAIFTVAAAATGFLTFVLTFNPTVGLDNTFGGQLGTWLTTTEAGLTWLITTLAGAVLTVLTFAVRGWTSTLLVAIAALAALIPMATQGHSGDLASHNIAVTAMVLHMAGAAVWVGGLVLLVIVRPLLDRDRMADVLGRYSSIAIVAFVVVAVSGVARAVIGLGDLNDLFDSGYGTLVLVKASALVLLGLLGTVYRTRLISQVRQDAASRRFWRFVLVELVIMGIASGAAVALARTPPPAGAQVPLAETPAEILTGSPLPPELTMARWFTQWDIDLLWAVLCAFGAFFYLAGVWRLHRRGDRWPIYRTVFWILGLVLLAWVTNGPLNAYQDYLFSVHMMGHMLLTMAIPMLLVPGAPVTLALRAIQKRHDGTRGAREWIMWAVHSPFARVITNPIVAAVIFAASLWVFYFSDLLRWAMYDHLGHEWMIVHFLISGYLFVQSLIGIDPVPSRLPYALRLVILILVMATHAFFGITIMMHSGLMVAEWFGSMGRTWGATPLADQYVGGGIAWSVGEIPTLILAVIVGISWARDDDRVQKRRDRHADRTGDAELVEYNARLAALAERDAHAADREAHLGSS</sequence>
<evidence type="ECO:0000313" key="9">
    <source>
        <dbReference type="Proteomes" id="UP000293995"/>
    </source>
</evidence>
<dbReference type="Pfam" id="PF09678">
    <property type="entry name" value="Caa3_CtaG"/>
    <property type="match status" value="1"/>
</dbReference>
<evidence type="ECO:0000256" key="1">
    <source>
        <dbReference type="ARBA" id="ARBA00004651"/>
    </source>
</evidence>
<name>A0A4P6EGZ8_9MICO</name>
<feature type="transmembrane region" description="Helical" evidence="6">
    <location>
        <begin position="432"/>
        <end position="455"/>
    </location>
</feature>
<evidence type="ECO:0000256" key="3">
    <source>
        <dbReference type="ARBA" id="ARBA00022692"/>
    </source>
</evidence>
<dbReference type="InterPro" id="IPR019108">
    <property type="entry name" value="Caa3_assmbl_CtaG-rel"/>
</dbReference>
<feature type="transmembrane region" description="Helical" evidence="6">
    <location>
        <begin position="597"/>
        <end position="619"/>
    </location>
</feature>
<dbReference type="GO" id="GO:0005886">
    <property type="term" value="C:plasma membrane"/>
    <property type="evidence" value="ECO:0007669"/>
    <property type="project" value="UniProtKB-SubCell"/>
</dbReference>
<proteinExistence type="predicted"/>
<dbReference type="PANTHER" id="PTHR34820">
    <property type="entry name" value="INNER MEMBRANE PROTEIN YEBZ"/>
    <property type="match status" value="1"/>
</dbReference>
<feature type="transmembrane region" description="Helical" evidence="6">
    <location>
        <begin position="518"/>
        <end position="536"/>
    </location>
</feature>
<feature type="transmembrane region" description="Helical" evidence="6">
    <location>
        <begin position="366"/>
        <end position="383"/>
    </location>
</feature>
<feature type="transmembrane region" description="Helical" evidence="6">
    <location>
        <begin position="476"/>
        <end position="498"/>
    </location>
</feature>
<feature type="transmembrane region" description="Helical" evidence="6">
    <location>
        <begin position="161"/>
        <end position="177"/>
    </location>
</feature>
<evidence type="ECO:0000256" key="6">
    <source>
        <dbReference type="SAM" id="Phobius"/>
    </source>
</evidence>
<dbReference type="GO" id="GO:0006825">
    <property type="term" value="P:copper ion transport"/>
    <property type="evidence" value="ECO:0007669"/>
    <property type="project" value="InterPro"/>
</dbReference>
<feature type="transmembrane region" description="Helical" evidence="6">
    <location>
        <begin position="135"/>
        <end position="154"/>
    </location>
</feature>
<feature type="transmembrane region" description="Helical" evidence="6">
    <location>
        <begin position="83"/>
        <end position="109"/>
    </location>
</feature>
<feature type="transmembrane region" description="Helical" evidence="6">
    <location>
        <begin position="226"/>
        <end position="251"/>
    </location>
</feature>
<keyword evidence="9" id="KW-1185">Reference proteome</keyword>
<evidence type="ECO:0000256" key="4">
    <source>
        <dbReference type="ARBA" id="ARBA00022989"/>
    </source>
</evidence>
<evidence type="ECO:0000259" key="7">
    <source>
        <dbReference type="Pfam" id="PF05425"/>
    </source>
</evidence>
<dbReference type="Pfam" id="PF05425">
    <property type="entry name" value="CopD"/>
    <property type="match status" value="1"/>
</dbReference>
<accession>A0A4P6EGZ8</accession>
<keyword evidence="5 6" id="KW-0472">Membrane</keyword>
<feature type="transmembrane region" description="Helical" evidence="6">
    <location>
        <begin position="548"/>
        <end position="577"/>
    </location>
</feature>